<sequence>MANKKKRSRAQAASAVPSEIDDLFASLKTEKQKKSIAEEQQKLAEEEEERREKKEKERLHEQIKKLEAQNTNSTAVGLNPDPRPVRYDEDGLPIYTEASLQIGNGGNTKDCPFDCWCCF</sequence>
<dbReference type="InterPro" id="IPR013885">
    <property type="entry name" value="DUF1764_euk"/>
</dbReference>
<dbReference type="PANTHER" id="PTHR34066:SF1">
    <property type="entry name" value="DUF1764 FAMILY PROTEIN"/>
    <property type="match status" value="1"/>
</dbReference>
<feature type="region of interest" description="Disordered" evidence="1">
    <location>
        <begin position="36"/>
        <end position="89"/>
    </location>
</feature>
<dbReference type="Pfam" id="PF08576">
    <property type="entry name" value="DUF1764"/>
    <property type="match status" value="1"/>
</dbReference>
<dbReference type="AlphaFoldDB" id="G4ZRM9"/>
<dbReference type="RefSeq" id="XP_009531267.1">
    <property type="nucleotide sequence ID" value="XM_009532972.1"/>
</dbReference>
<dbReference type="EMBL" id="JH159156">
    <property type="protein sequence ID" value="EGZ13838.1"/>
    <property type="molecule type" value="Genomic_DNA"/>
</dbReference>
<reference evidence="2 3" key="1">
    <citation type="journal article" date="2006" name="Science">
        <title>Phytophthora genome sequences uncover evolutionary origins and mechanisms of pathogenesis.</title>
        <authorList>
            <person name="Tyler B.M."/>
            <person name="Tripathy S."/>
            <person name="Zhang X."/>
            <person name="Dehal P."/>
            <person name="Jiang R.H."/>
            <person name="Aerts A."/>
            <person name="Arredondo F.D."/>
            <person name="Baxter L."/>
            <person name="Bensasson D."/>
            <person name="Beynon J.L."/>
            <person name="Chapman J."/>
            <person name="Damasceno C.M."/>
            <person name="Dorrance A.E."/>
            <person name="Dou D."/>
            <person name="Dickerman A.W."/>
            <person name="Dubchak I.L."/>
            <person name="Garbelotto M."/>
            <person name="Gijzen M."/>
            <person name="Gordon S.G."/>
            <person name="Govers F."/>
            <person name="Grunwald N.J."/>
            <person name="Huang W."/>
            <person name="Ivors K.L."/>
            <person name="Jones R.W."/>
            <person name="Kamoun S."/>
            <person name="Krampis K."/>
            <person name="Lamour K.H."/>
            <person name="Lee M.K."/>
            <person name="McDonald W.H."/>
            <person name="Medina M."/>
            <person name="Meijer H.J."/>
            <person name="Nordberg E.K."/>
            <person name="Maclean D.J."/>
            <person name="Ospina-Giraldo M.D."/>
            <person name="Morris P.F."/>
            <person name="Phuntumart V."/>
            <person name="Putnam N.H."/>
            <person name="Rash S."/>
            <person name="Rose J.K."/>
            <person name="Sakihama Y."/>
            <person name="Salamov A.A."/>
            <person name="Savidor A."/>
            <person name="Scheuring C.F."/>
            <person name="Smith B.M."/>
            <person name="Sobral B.W."/>
            <person name="Terry A."/>
            <person name="Torto-Alalibo T.A."/>
            <person name="Win J."/>
            <person name="Xu Z."/>
            <person name="Zhang H."/>
            <person name="Grigoriev I.V."/>
            <person name="Rokhsar D.S."/>
            <person name="Boore J.L."/>
        </authorList>
    </citation>
    <scope>NUCLEOTIDE SEQUENCE [LARGE SCALE GENOMIC DNA]</scope>
    <source>
        <strain evidence="2 3">P6497</strain>
    </source>
</reference>
<evidence type="ECO:0000313" key="2">
    <source>
        <dbReference type="EMBL" id="EGZ13838.1"/>
    </source>
</evidence>
<proteinExistence type="predicted"/>
<dbReference type="InParanoid" id="G4ZRM9"/>
<dbReference type="GeneID" id="20659547"/>
<gene>
    <name evidence="2" type="ORF">PHYSODRAFT_514237</name>
</gene>
<feature type="region of interest" description="Disordered" evidence="1">
    <location>
        <begin position="1"/>
        <end position="20"/>
    </location>
</feature>
<organism evidence="2 3">
    <name type="scientific">Phytophthora sojae (strain P6497)</name>
    <name type="common">Soybean stem and root rot agent</name>
    <name type="synonym">Phytophthora megasperma f. sp. glycines</name>
    <dbReference type="NCBI Taxonomy" id="1094619"/>
    <lineage>
        <taxon>Eukaryota</taxon>
        <taxon>Sar</taxon>
        <taxon>Stramenopiles</taxon>
        <taxon>Oomycota</taxon>
        <taxon>Peronosporomycetes</taxon>
        <taxon>Peronosporales</taxon>
        <taxon>Peronosporaceae</taxon>
        <taxon>Phytophthora</taxon>
    </lineage>
</organism>
<dbReference type="OMA" id="NERLCTP"/>
<keyword evidence="3" id="KW-1185">Reference proteome</keyword>
<dbReference type="Proteomes" id="UP000002640">
    <property type="component" value="Unassembled WGS sequence"/>
</dbReference>
<evidence type="ECO:0000313" key="3">
    <source>
        <dbReference type="Proteomes" id="UP000002640"/>
    </source>
</evidence>
<name>G4ZRM9_PHYSP</name>
<dbReference type="KEGG" id="psoj:PHYSODRAFT_514237"/>
<protein>
    <submittedName>
        <fullName evidence="2">Uncharacterized protein</fullName>
    </submittedName>
</protein>
<evidence type="ECO:0000256" key="1">
    <source>
        <dbReference type="SAM" id="MobiDB-lite"/>
    </source>
</evidence>
<feature type="compositionally biased region" description="Basic and acidic residues" evidence="1">
    <location>
        <begin position="36"/>
        <end position="67"/>
    </location>
</feature>
<dbReference type="PANTHER" id="PTHR34066">
    <property type="entry name" value="GROWTH FACTOR 2"/>
    <property type="match status" value="1"/>
</dbReference>
<accession>G4ZRM9</accession>